<keyword evidence="1" id="KW-0862">Zinc</keyword>
<dbReference type="Proteomes" id="UP000286137">
    <property type="component" value="Unassembled WGS sequence"/>
</dbReference>
<evidence type="ECO:0000313" key="5">
    <source>
        <dbReference type="EMBL" id="RHD06993.1"/>
    </source>
</evidence>
<evidence type="ECO:0000313" key="7">
    <source>
        <dbReference type="Proteomes" id="UP000283981"/>
    </source>
</evidence>
<feature type="binding site" evidence="1">
    <location>
        <position position="927"/>
    </location>
    <ligand>
        <name>Zn(2+)</name>
        <dbReference type="ChEBI" id="CHEBI:29105"/>
    </ligand>
</feature>
<feature type="binding site" evidence="1">
    <location>
        <position position="881"/>
    </location>
    <ligand>
        <name>Zn(2+)</name>
        <dbReference type="ChEBI" id="CHEBI:29105"/>
    </ligand>
</feature>
<accession>A0A414D8Z3</accession>
<evidence type="ECO:0000256" key="2">
    <source>
        <dbReference type="SAM" id="Coils"/>
    </source>
</evidence>
<evidence type="ECO:0000313" key="6">
    <source>
        <dbReference type="EMBL" id="RHG79598.1"/>
    </source>
</evidence>
<dbReference type="Gene3D" id="1.50.10.20">
    <property type="match status" value="1"/>
</dbReference>
<comment type="caution">
    <text evidence="5">The sequence shown here is derived from an EMBL/GenBank/DDBJ whole genome shotgun (WGS) entry which is preliminary data.</text>
</comment>
<dbReference type="EMBL" id="QRTJ01000019">
    <property type="protein sequence ID" value="RGQ66336.1"/>
    <property type="molecule type" value="Genomic_DNA"/>
</dbReference>
<proteinExistence type="predicted"/>
<dbReference type="InterPro" id="IPR017146">
    <property type="entry name" value="Lanti_2_LanM"/>
</dbReference>
<evidence type="ECO:0000256" key="1">
    <source>
        <dbReference type="PIRSR" id="PIRSR607822-1"/>
    </source>
</evidence>
<dbReference type="NCBIfam" id="TIGR03897">
    <property type="entry name" value="lanti_2_LanM"/>
    <property type="match status" value="1"/>
</dbReference>
<keyword evidence="1" id="KW-0479">Metal-binding</keyword>
<evidence type="ECO:0000313" key="9">
    <source>
        <dbReference type="Proteomes" id="UP000286137"/>
    </source>
</evidence>
<dbReference type="SMART" id="SM01260">
    <property type="entry name" value="LANC_like"/>
    <property type="match status" value="1"/>
</dbReference>
<dbReference type="Pfam" id="PF13575">
    <property type="entry name" value="DUF4135"/>
    <property type="match status" value="1"/>
</dbReference>
<reference evidence="7 8" key="1">
    <citation type="submission" date="2018-08" db="EMBL/GenBank/DDBJ databases">
        <title>A genome reference for cultivated species of the human gut microbiota.</title>
        <authorList>
            <person name="Zou Y."/>
            <person name="Xue W."/>
            <person name="Luo G."/>
        </authorList>
    </citation>
    <scope>NUCLEOTIDE SEQUENCE [LARGE SCALE GENOMIC DNA]</scope>
    <source>
        <strain evidence="4 9">AF27-4BH</strain>
        <strain evidence="6 7">AM21-18</strain>
        <strain evidence="5 8">AM32-6</strain>
    </source>
</reference>
<dbReference type="PRINTS" id="PR01950">
    <property type="entry name" value="LANCSUPER"/>
</dbReference>
<dbReference type="PIRSF" id="PIRSF037228">
    <property type="entry name" value="Lant_mod_RumM"/>
    <property type="match status" value="1"/>
</dbReference>
<evidence type="ECO:0000313" key="4">
    <source>
        <dbReference type="EMBL" id="RGQ66336.1"/>
    </source>
</evidence>
<dbReference type="CDD" id="cd04792">
    <property type="entry name" value="LanM-like"/>
    <property type="match status" value="1"/>
</dbReference>
<feature type="coiled-coil region" evidence="2">
    <location>
        <begin position="751"/>
        <end position="778"/>
    </location>
</feature>
<dbReference type="Proteomes" id="UP000284472">
    <property type="component" value="Unassembled WGS sequence"/>
</dbReference>
<dbReference type="GO" id="GO:0046872">
    <property type="term" value="F:metal ion binding"/>
    <property type="evidence" value="ECO:0007669"/>
    <property type="project" value="UniProtKB-KW"/>
</dbReference>
<evidence type="ECO:0000259" key="3">
    <source>
        <dbReference type="Pfam" id="PF13575"/>
    </source>
</evidence>
<gene>
    <name evidence="5" type="primary">lanM</name>
    <name evidence="6" type="ORF">DW243_16065</name>
    <name evidence="5" type="ORF">DW812_07730</name>
    <name evidence="4" type="ORF">DWY88_10215</name>
</gene>
<evidence type="ECO:0000313" key="8">
    <source>
        <dbReference type="Proteomes" id="UP000284472"/>
    </source>
</evidence>
<dbReference type="Proteomes" id="UP000283981">
    <property type="component" value="Unassembled WGS sequence"/>
</dbReference>
<dbReference type="GO" id="GO:0031179">
    <property type="term" value="P:peptide modification"/>
    <property type="evidence" value="ECO:0007669"/>
    <property type="project" value="InterPro"/>
</dbReference>
<dbReference type="InterPro" id="IPR025410">
    <property type="entry name" value="Lant_dehyd"/>
</dbReference>
<dbReference type="EMBL" id="QSIR01000009">
    <property type="protein sequence ID" value="RHD06993.1"/>
    <property type="molecule type" value="Genomic_DNA"/>
</dbReference>
<dbReference type="SUPFAM" id="SSF158745">
    <property type="entry name" value="LanC-like"/>
    <property type="match status" value="1"/>
</dbReference>
<sequence length="1009" mass="117977">MEKNMLVYAMSSRERLEILSSHYNDYKEDNVSKWLSRRSLCTEELFELSLKEQKISREKFNLAIKTLDENDIMALNKANKKKNWYQKAMEIFGDEYLYLKEPEIIDFAYAFRPFLNYMKNEMEKVELADFTISENAGFLIHLAEEFVQIASKTLVYDLHEQKKKYEFEGKTSKERFVYYMKKRFGSKASIINFYEEYPVLLRLLTERVLFHVDNYKQFIKAIQQSLPELRDKFSIMEPYQVTEISVGAGDSHGRGKTVVLFNLNGQEFVFKYKDLEIGERFNKFLDYLEKRIGKKFYKIKRITNEKYCIEEFISNRECKTEDEIIKYYHRFGEYVALAYLLCGNDFHYENVIAHGEFPVLIDIETLIQNDSPIKRADNPYVKLSEKKYSSVLSTALLPFKAYENRIEPLAEGEVKGKGINISAFDGSKQKSPYKGLSLINENTDQVKFQYTEFELNGSNNIPILNGAEVNAEQYKSEVVKGFEDICQYFCKNTDEIISVIEDIFSNVVVRNVIKTTQKYVDMIWYGYHPKCMRDYLEREKLFENLWAFEYKNKSAILPEIKDLLLDDVPIFFNNTSSCDLITSDKLIIPNYYQKTAIERVKERILKFDEKEYKYQKLRLELSLGIYKMQKEPLKLGATIDEAVKNIVDIIYRRASFDKARKFIAFEDFLYELDGTLDYDALKIELYDGLSGVYLFILYYAQNNTSPQVEILKYALEKSIFKMPKKKEKNYIISAYDGKYSVLYPLYHKYKLEKKEEDLELAENLLADIAEEVNQNTRADWVNGVSALIQVLLGYYELTKRKHFLDKAEMLSEIWDKEKIVLCGFAHGFSGVIYAAYSLYRATGNEKYFDRVERYLELENKCFDGEVWKDLRKGKKSVSYWCHGTIGIGLTRLYLLKNGFDNDQVRADLLNCVDNVINMEFEEPGICHGNMGRFLFLKEVQNSEMISVATRKKINVLLSSMVKNILDNGIKINSFDKKCVLGLMTGITGIGYGLLGEIESSIPNILSLDR</sequence>
<dbReference type="InterPro" id="IPR007822">
    <property type="entry name" value="LANC-like"/>
</dbReference>
<dbReference type="Pfam" id="PF05147">
    <property type="entry name" value="LANC_like"/>
    <property type="match status" value="1"/>
</dbReference>
<feature type="domain" description="Lantibiotic biosynthesis protein dehydration" evidence="3">
    <location>
        <begin position="197"/>
        <end position="572"/>
    </location>
</feature>
<dbReference type="RefSeq" id="WP_118013844.1">
    <property type="nucleotide sequence ID" value="NZ_BAABXJ010000003.1"/>
</dbReference>
<protein>
    <submittedName>
        <fullName evidence="5">Type 2 lantipeptide synthetase LanM</fullName>
    </submittedName>
</protein>
<dbReference type="EMBL" id="QRIS01000037">
    <property type="protein sequence ID" value="RHG79598.1"/>
    <property type="molecule type" value="Genomic_DNA"/>
</dbReference>
<keyword evidence="2" id="KW-0175">Coiled coil</keyword>
<feature type="binding site" evidence="1">
    <location>
        <position position="926"/>
    </location>
    <ligand>
        <name>Zn(2+)</name>
        <dbReference type="ChEBI" id="CHEBI:29105"/>
    </ligand>
</feature>
<name>A0A414D8Z3_MEDGN</name>
<organism evidence="5 8">
    <name type="scientific">Mediterraneibacter gnavus</name>
    <name type="common">Ruminococcus gnavus</name>
    <dbReference type="NCBI Taxonomy" id="33038"/>
    <lineage>
        <taxon>Bacteria</taxon>
        <taxon>Bacillati</taxon>
        <taxon>Bacillota</taxon>
        <taxon>Clostridia</taxon>
        <taxon>Lachnospirales</taxon>
        <taxon>Lachnospiraceae</taxon>
        <taxon>Mediterraneibacter</taxon>
    </lineage>
</organism>
<dbReference type="AlphaFoldDB" id="A0A414D8Z3"/>